<name>A0A318K9G7_9NEIS</name>
<dbReference type="SMART" id="SM00065">
    <property type="entry name" value="GAF"/>
    <property type="match status" value="1"/>
</dbReference>
<feature type="domain" description="HD-GYP" evidence="4">
    <location>
        <begin position="323"/>
        <end position="518"/>
    </location>
</feature>
<feature type="domain" description="PAC" evidence="3">
    <location>
        <begin position="82"/>
        <end position="135"/>
    </location>
</feature>
<dbReference type="InterPro" id="IPR000014">
    <property type="entry name" value="PAS"/>
</dbReference>
<keyword evidence="5" id="KW-0378">Hydrolase</keyword>
<protein>
    <submittedName>
        <fullName evidence="5">Metal dependent phosphohydrolase</fullName>
    </submittedName>
</protein>
<dbReference type="NCBIfam" id="TIGR00229">
    <property type="entry name" value="sensory_box"/>
    <property type="match status" value="1"/>
</dbReference>
<dbReference type="AlphaFoldDB" id="A0A318K9G7"/>
<feature type="domain" description="PAS" evidence="2">
    <location>
        <begin position="15"/>
        <end position="81"/>
    </location>
</feature>
<evidence type="ECO:0000259" key="4">
    <source>
        <dbReference type="PROSITE" id="PS51832"/>
    </source>
</evidence>
<keyword evidence="1" id="KW-0175">Coiled coil</keyword>
<dbReference type="PROSITE" id="PS50112">
    <property type="entry name" value="PAS"/>
    <property type="match status" value="1"/>
</dbReference>
<gene>
    <name evidence="5" type="ORF">DFR38_101320</name>
</gene>
<dbReference type="PROSITE" id="PS51832">
    <property type="entry name" value="HD_GYP"/>
    <property type="match status" value="1"/>
</dbReference>
<accession>A0A318K9G7</accession>
<evidence type="ECO:0000259" key="2">
    <source>
        <dbReference type="PROSITE" id="PS50112"/>
    </source>
</evidence>
<dbReference type="Proteomes" id="UP000248395">
    <property type="component" value="Unassembled WGS sequence"/>
</dbReference>
<dbReference type="Pfam" id="PF08448">
    <property type="entry name" value="PAS_4"/>
    <property type="match status" value="1"/>
</dbReference>
<dbReference type="SUPFAM" id="SSF55785">
    <property type="entry name" value="PYP-like sensor domain (PAS domain)"/>
    <property type="match status" value="1"/>
</dbReference>
<dbReference type="OrthoDB" id="9774747at2"/>
<feature type="coiled-coil region" evidence="1">
    <location>
        <begin position="310"/>
        <end position="340"/>
    </location>
</feature>
<dbReference type="PANTHER" id="PTHR43155">
    <property type="entry name" value="CYCLIC DI-GMP PHOSPHODIESTERASE PA4108-RELATED"/>
    <property type="match status" value="1"/>
</dbReference>
<dbReference type="EMBL" id="QJKC01000001">
    <property type="protein sequence ID" value="PXX51258.1"/>
    <property type="molecule type" value="Genomic_DNA"/>
</dbReference>
<dbReference type="InterPro" id="IPR000700">
    <property type="entry name" value="PAS-assoc_C"/>
</dbReference>
<dbReference type="CDD" id="cd00130">
    <property type="entry name" value="PAS"/>
    <property type="match status" value="1"/>
</dbReference>
<dbReference type="PROSITE" id="PS50113">
    <property type="entry name" value="PAC"/>
    <property type="match status" value="1"/>
</dbReference>
<dbReference type="InterPro" id="IPR037522">
    <property type="entry name" value="HD_GYP_dom"/>
</dbReference>
<dbReference type="InterPro" id="IPR003607">
    <property type="entry name" value="HD/PDEase_dom"/>
</dbReference>
<dbReference type="SUPFAM" id="SSF109604">
    <property type="entry name" value="HD-domain/PDEase-like"/>
    <property type="match status" value="1"/>
</dbReference>
<dbReference type="Gene3D" id="3.30.450.40">
    <property type="match status" value="1"/>
</dbReference>
<comment type="caution">
    <text evidence="5">The sequence shown here is derived from an EMBL/GenBank/DDBJ whole genome shotgun (WGS) entry which is preliminary data.</text>
</comment>
<dbReference type="PANTHER" id="PTHR43155:SF2">
    <property type="entry name" value="CYCLIC DI-GMP PHOSPHODIESTERASE PA4108"/>
    <property type="match status" value="1"/>
</dbReference>
<evidence type="ECO:0000256" key="1">
    <source>
        <dbReference type="SAM" id="Coils"/>
    </source>
</evidence>
<evidence type="ECO:0000313" key="5">
    <source>
        <dbReference type="EMBL" id="PXX51258.1"/>
    </source>
</evidence>
<proteinExistence type="predicted"/>
<dbReference type="SUPFAM" id="SSF55781">
    <property type="entry name" value="GAF domain-like"/>
    <property type="match status" value="1"/>
</dbReference>
<dbReference type="CDD" id="cd00077">
    <property type="entry name" value="HDc"/>
    <property type="match status" value="1"/>
</dbReference>
<dbReference type="Gene3D" id="3.30.450.20">
    <property type="entry name" value="PAS domain"/>
    <property type="match status" value="1"/>
</dbReference>
<evidence type="ECO:0000313" key="6">
    <source>
        <dbReference type="Proteomes" id="UP000248395"/>
    </source>
</evidence>
<organism evidence="5 6">
    <name type="scientific">Aquitalea magnusonii</name>
    <dbReference type="NCBI Taxonomy" id="332411"/>
    <lineage>
        <taxon>Bacteria</taxon>
        <taxon>Pseudomonadati</taxon>
        <taxon>Pseudomonadota</taxon>
        <taxon>Betaproteobacteria</taxon>
        <taxon>Neisseriales</taxon>
        <taxon>Chromobacteriaceae</taxon>
        <taxon>Aquitalea</taxon>
    </lineage>
</organism>
<sequence length="522" mass="56960">MSLPTAHSPLGACTLQALIRQLPDRVVVKDRNSTFIACNQRFADDLGLSVDAISGKSDFDFFPPQLAARYQADDHQVISTGQGITLQEPGMFAGSPGWLETSKSPIFDATGQCIGLTVIIRDISQQLRDIDEMRRQSWAVQANSRTNQALVQAQDEGELLQAVCEAIVADQRYQLALICGISNVQQKQLQVLACAGSARGYAEQLQVSWDENQPSGRGPIGHCIRLGSTVSLGELQQQPQFQPWQAAVRQFGLQAIVAIPLVAGPDLIGALAVYAGEAQSFGPVEVQVFEELTRNVQFGIQSRRTQVAYQQSLQEQASQAQVLEKALENALAAIASVLEQRDPYTAGHQKHVAELAVLIGQEMGLPAEQLRGLYLSGVVHDLGKIEVPAEILSKPSRLHPVEFALVKRHPDVAYNILKNIDFPWPIADIIRQHHEFMDGSGYPLGLCGDAILPAARILTVADIVESMSSDRPYRAALGIEQAIAQIRLMRGVQLDPLVVDACIRVLERGAFTPHLLSLEDNI</sequence>
<evidence type="ECO:0000259" key="3">
    <source>
        <dbReference type="PROSITE" id="PS50113"/>
    </source>
</evidence>
<dbReference type="GO" id="GO:0008081">
    <property type="term" value="F:phosphoric diester hydrolase activity"/>
    <property type="evidence" value="ECO:0007669"/>
    <property type="project" value="UniProtKB-ARBA"/>
</dbReference>
<dbReference type="InterPro" id="IPR035965">
    <property type="entry name" value="PAS-like_dom_sf"/>
</dbReference>
<dbReference type="InterPro" id="IPR013656">
    <property type="entry name" value="PAS_4"/>
</dbReference>
<dbReference type="SMART" id="SM00471">
    <property type="entry name" value="HDc"/>
    <property type="match status" value="1"/>
</dbReference>
<dbReference type="Pfam" id="PF13185">
    <property type="entry name" value="GAF_2"/>
    <property type="match status" value="1"/>
</dbReference>
<dbReference type="InterPro" id="IPR029016">
    <property type="entry name" value="GAF-like_dom_sf"/>
</dbReference>
<dbReference type="InterPro" id="IPR003018">
    <property type="entry name" value="GAF"/>
</dbReference>
<dbReference type="Gene3D" id="1.10.3210.10">
    <property type="entry name" value="Hypothetical protein af1432"/>
    <property type="match status" value="1"/>
</dbReference>
<reference evidence="5 6" key="1">
    <citation type="submission" date="2018-05" db="EMBL/GenBank/DDBJ databases">
        <title>Genomic Encyclopedia of Type Strains, Phase IV (KMG-IV): sequencing the most valuable type-strain genomes for metagenomic binning, comparative biology and taxonomic classification.</title>
        <authorList>
            <person name="Goeker M."/>
        </authorList>
    </citation>
    <scope>NUCLEOTIDE SEQUENCE [LARGE SCALE GENOMIC DNA]</scope>
    <source>
        <strain evidence="5 6">DSM 25134</strain>
    </source>
</reference>
<dbReference type="RefSeq" id="WP_059286688.1">
    <property type="nucleotide sequence ID" value="NZ_LNQU01000101.1"/>
</dbReference>
<dbReference type="Pfam" id="PF13487">
    <property type="entry name" value="HD_5"/>
    <property type="match status" value="1"/>
</dbReference>
<keyword evidence="6" id="KW-1185">Reference proteome</keyword>